<comment type="catalytic activity">
    <reaction evidence="1">
        <text>1-(2-carboxyphenylamino)-1-deoxy-D-ribulose 5-phosphate + H(+) = (1S,2R)-1-C-(indol-3-yl)glycerol 3-phosphate + CO2 + H2O</text>
        <dbReference type="Rhea" id="RHEA:23476"/>
        <dbReference type="ChEBI" id="CHEBI:15377"/>
        <dbReference type="ChEBI" id="CHEBI:15378"/>
        <dbReference type="ChEBI" id="CHEBI:16526"/>
        <dbReference type="ChEBI" id="CHEBI:58613"/>
        <dbReference type="ChEBI" id="CHEBI:58866"/>
        <dbReference type="EC" id="4.1.1.48"/>
    </reaction>
</comment>
<evidence type="ECO:0000256" key="3">
    <source>
        <dbReference type="ARBA" id="ARBA00006638"/>
    </source>
</evidence>
<organism evidence="15 16">
    <name type="scientific">Friedmanniomyces endolithicus</name>
    <dbReference type="NCBI Taxonomy" id="329885"/>
    <lineage>
        <taxon>Eukaryota</taxon>
        <taxon>Fungi</taxon>
        <taxon>Dikarya</taxon>
        <taxon>Ascomycota</taxon>
        <taxon>Pezizomycotina</taxon>
        <taxon>Dothideomycetes</taxon>
        <taxon>Dothideomycetidae</taxon>
        <taxon>Mycosphaerellales</taxon>
        <taxon>Teratosphaeriaceae</taxon>
        <taxon>Friedmanniomyces</taxon>
    </lineage>
</organism>
<feature type="compositionally biased region" description="Low complexity" evidence="13">
    <location>
        <begin position="757"/>
        <end position="777"/>
    </location>
</feature>
<keyword evidence="5" id="KW-0028">Amino-acid biosynthesis</keyword>
<dbReference type="GO" id="GO:0045002">
    <property type="term" value="P:double-strand break repair via single-strand annealing"/>
    <property type="evidence" value="ECO:0007669"/>
    <property type="project" value="InterPro"/>
</dbReference>
<feature type="region of interest" description="Disordered" evidence="13">
    <location>
        <begin position="442"/>
        <end position="466"/>
    </location>
</feature>
<dbReference type="NCBIfam" id="TIGR00607">
    <property type="entry name" value="rad52"/>
    <property type="match status" value="1"/>
</dbReference>
<dbReference type="InterPro" id="IPR013798">
    <property type="entry name" value="Indole-3-glycerol_P_synth_dom"/>
</dbReference>
<dbReference type="InterPro" id="IPR001468">
    <property type="entry name" value="Indole-3-GlycerolPSynthase_CS"/>
</dbReference>
<protein>
    <recommendedName>
        <fullName evidence="4">indole-3-glycerol-phosphate synthase</fullName>
        <ecNumber evidence="4">4.1.1.48</ecNumber>
    </recommendedName>
    <alternativeName>
        <fullName evidence="12">RAD52 homolog</fullName>
    </alternativeName>
</protein>
<feature type="region of interest" description="Disordered" evidence="13">
    <location>
        <begin position="248"/>
        <end position="423"/>
    </location>
</feature>
<keyword evidence="10" id="KW-0234">DNA repair</keyword>
<reference evidence="15" key="1">
    <citation type="submission" date="2023-06" db="EMBL/GenBank/DDBJ databases">
        <title>Black Yeasts Isolated from many extreme environments.</title>
        <authorList>
            <person name="Coleine C."/>
            <person name="Stajich J.E."/>
            <person name="Selbmann L."/>
        </authorList>
    </citation>
    <scope>NUCLEOTIDE SEQUENCE</scope>
    <source>
        <strain evidence="15">CCFEE 5200</strain>
    </source>
</reference>
<dbReference type="GO" id="GO:0005634">
    <property type="term" value="C:nucleus"/>
    <property type="evidence" value="ECO:0007669"/>
    <property type="project" value="InterPro"/>
</dbReference>
<dbReference type="InterPro" id="IPR013785">
    <property type="entry name" value="Aldolase_TIM"/>
</dbReference>
<dbReference type="PANTHER" id="PTHR12132">
    <property type="entry name" value="DNA REPAIR AND RECOMBINATION PROTEIN RAD52, RAD59"/>
    <property type="match status" value="1"/>
</dbReference>
<dbReference type="EC" id="4.1.1.48" evidence="4"/>
<dbReference type="GO" id="GO:0000162">
    <property type="term" value="P:L-tryptophan biosynthetic process"/>
    <property type="evidence" value="ECO:0007669"/>
    <property type="project" value="UniProtKB-KW"/>
</dbReference>
<feature type="compositionally biased region" description="Pro residues" evidence="13">
    <location>
        <begin position="407"/>
        <end position="417"/>
    </location>
</feature>
<keyword evidence="9" id="KW-0233">DNA recombination</keyword>
<dbReference type="PROSITE" id="PS00614">
    <property type="entry name" value="IGPS"/>
    <property type="match status" value="1"/>
</dbReference>
<dbReference type="Pfam" id="PF04098">
    <property type="entry name" value="Rad52_Rad22"/>
    <property type="match status" value="1"/>
</dbReference>
<evidence type="ECO:0000256" key="8">
    <source>
        <dbReference type="ARBA" id="ARBA00023141"/>
    </source>
</evidence>
<evidence type="ECO:0000256" key="10">
    <source>
        <dbReference type="ARBA" id="ARBA00023204"/>
    </source>
</evidence>
<dbReference type="GO" id="GO:0006312">
    <property type="term" value="P:mitotic recombination"/>
    <property type="evidence" value="ECO:0007669"/>
    <property type="project" value="TreeGrafter"/>
</dbReference>
<evidence type="ECO:0000256" key="2">
    <source>
        <dbReference type="ARBA" id="ARBA00004696"/>
    </source>
</evidence>
<dbReference type="InterPro" id="IPR004585">
    <property type="entry name" value="DNA_recomb/repair_Rad52"/>
</dbReference>
<dbReference type="SUPFAM" id="SSF54768">
    <property type="entry name" value="dsRNA-binding domain-like"/>
    <property type="match status" value="1"/>
</dbReference>
<accession>A0AAN6KEN4</accession>
<dbReference type="Gene3D" id="3.30.390.80">
    <property type="entry name" value="DNA repair protein Rad52/59/22"/>
    <property type="match status" value="1"/>
</dbReference>
<dbReference type="AlphaFoldDB" id="A0AAN6KEN4"/>
<proteinExistence type="inferred from homology"/>
<sequence>MPLPGDQHRDTAATTNPFLDHRPRVSEYTASEIATLQSRLEKQLGPEYISTRPGAGGGKVHYLAAEKVINLANEVFGFNGWSSSIQNVQIDFVDEHPENGKITLGLSTIVRVTVRDGTFHEDIGYGHIENCKGKAAAFEKAKKEAATDALKRALRTFGNVLGNCLYDKDYLQKVTKVKVAPSRWDSDNLHRHPDYAPIKKEPIADAQTLPGQKAVAAHRHTSIQSGMSFGSAEFEDDFDEVRLDDSTVVGPETPAQRTYNAQQKQGVPRIQSMPHLRPPNLQAPAPLQTMQVPQRPQAMQRPAHSIAQAPPNRMLPPPLQQGPPQPQGQQAANSIHRQQQQQPVVQAQQQAPVGSGGSRSNPSSATTVADSPSNLPSDRQQQHANRAAPPINPHHQAGAPQDDRASLPPPRDLPPGVPEGFVTGRAPLLQQTSDARLPDTALAFNPHADSPSIRRTHGMNPGKSAPVTRTALVGNVAPSAAQPAMAGGNGLNGVTTPVRTNFVNPAADMNRRIGAPMPAGGGMSNRNAHRRITVSAQKLIPSQRPADLQAAYDLDLSPPLVDFAARLKQSHFKLSLMAEIKRASPSKGIISLDVCAAKQARTYAEAGASVISVLTEPEWFKGSLEDLRMVRRALCAHGTVNALNFCSFATCRVPVPEENTDPKNPSTEKLLVAVPGVQDGHINITSLPSEERVATILDPKDIKTGMVMAIGLHYPDNNRLHVIAGYESDGSDVSNMHMNQMDGASDVKKQKTEGPADDPAAAGGDGAVVPVTAAATT</sequence>
<dbReference type="EMBL" id="JAUJLE010000126">
    <property type="protein sequence ID" value="KAK0978741.1"/>
    <property type="molecule type" value="Genomic_DNA"/>
</dbReference>
<dbReference type="GO" id="GO:0004425">
    <property type="term" value="F:indole-3-glycerol-phosphate synthase activity"/>
    <property type="evidence" value="ECO:0007669"/>
    <property type="project" value="UniProtKB-EC"/>
</dbReference>
<evidence type="ECO:0000256" key="4">
    <source>
        <dbReference type="ARBA" id="ARBA00012362"/>
    </source>
</evidence>
<dbReference type="InterPro" id="IPR007232">
    <property type="entry name" value="Rad52_Rad59_Rad22"/>
</dbReference>
<evidence type="ECO:0000256" key="12">
    <source>
        <dbReference type="ARBA" id="ARBA00077224"/>
    </source>
</evidence>
<comment type="similarity">
    <text evidence="3">Belongs to the RAD52 family.</text>
</comment>
<evidence type="ECO:0000259" key="14">
    <source>
        <dbReference type="Pfam" id="PF00218"/>
    </source>
</evidence>
<dbReference type="FunFam" id="3.30.390.80:FF:000001">
    <property type="entry name" value="DNA repair protein RAD52 homolog"/>
    <property type="match status" value="1"/>
</dbReference>
<evidence type="ECO:0000256" key="9">
    <source>
        <dbReference type="ARBA" id="ARBA00023172"/>
    </source>
</evidence>
<feature type="domain" description="Indole-3-glycerol phosphate synthase" evidence="14">
    <location>
        <begin position="528"/>
        <end position="634"/>
    </location>
</feature>
<evidence type="ECO:0000313" key="16">
    <source>
        <dbReference type="Proteomes" id="UP001175353"/>
    </source>
</evidence>
<feature type="compositionally biased region" description="Pro residues" evidence="13">
    <location>
        <begin position="313"/>
        <end position="326"/>
    </location>
</feature>
<feature type="compositionally biased region" description="Low complexity" evidence="13">
    <location>
        <begin position="338"/>
        <end position="353"/>
    </location>
</feature>
<dbReference type="InterPro" id="IPR042525">
    <property type="entry name" value="Rad52_Rad59_Rad22_sf"/>
</dbReference>
<dbReference type="InterPro" id="IPR041247">
    <property type="entry name" value="Rad52_fam"/>
</dbReference>
<keyword evidence="8" id="KW-0057">Aromatic amino acid biosynthesis</keyword>
<evidence type="ECO:0000256" key="6">
    <source>
        <dbReference type="ARBA" id="ARBA00022763"/>
    </source>
</evidence>
<keyword evidence="16" id="KW-1185">Reference proteome</keyword>
<gene>
    <name evidence="15" type="primary">RAD52_2</name>
    <name evidence="15" type="ORF">LTR91_012839</name>
</gene>
<evidence type="ECO:0000256" key="5">
    <source>
        <dbReference type="ARBA" id="ARBA00022605"/>
    </source>
</evidence>
<feature type="compositionally biased region" description="Polar residues" evidence="13">
    <location>
        <begin position="255"/>
        <end position="265"/>
    </location>
</feature>
<name>A0AAN6KEN4_9PEZI</name>
<comment type="caution">
    <text evidence="15">The sequence shown here is derived from an EMBL/GenBank/DDBJ whole genome shotgun (WGS) entry which is preliminary data.</text>
</comment>
<dbReference type="GO" id="GO:0000730">
    <property type="term" value="P:DNA recombinase assembly"/>
    <property type="evidence" value="ECO:0007669"/>
    <property type="project" value="InterPro"/>
</dbReference>
<dbReference type="Gene3D" id="3.20.20.70">
    <property type="entry name" value="Aldolase class I"/>
    <property type="match status" value="1"/>
</dbReference>
<dbReference type="InterPro" id="IPR011060">
    <property type="entry name" value="RibuloseP-bd_barrel"/>
</dbReference>
<keyword evidence="11" id="KW-0456">Lyase</keyword>
<dbReference type="SUPFAM" id="SSF51366">
    <property type="entry name" value="Ribulose-phoshate binding barrel"/>
    <property type="match status" value="1"/>
</dbReference>
<dbReference type="Pfam" id="PF00218">
    <property type="entry name" value="IGPS"/>
    <property type="match status" value="1"/>
</dbReference>
<evidence type="ECO:0000313" key="15">
    <source>
        <dbReference type="EMBL" id="KAK0978741.1"/>
    </source>
</evidence>
<dbReference type="GO" id="GO:0003697">
    <property type="term" value="F:single-stranded DNA binding"/>
    <property type="evidence" value="ECO:0007669"/>
    <property type="project" value="UniProtKB-ARBA"/>
</dbReference>
<feature type="compositionally biased region" description="Basic and acidic residues" evidence="13">
    <location>
        <begin position="745"/>
        <end position="754"/>
    </location>
</feature>
<keyword evidence="6" id="KW-0227">DNA damage</keyword>
<evidence type="ECO:0000256" key="7">
    <source>
        <dbReference type="ARBA" id="ARBA00022822"/>
    </source>
</evidence>
<evidence type="ECO:0000256" key="11">
    <source>
        <dbReference type="ARBA" id="ARBA00023239"/>
    </source>
</evidence>
<evidence type="ECO:0000256" key="13">
    <source>
        <dbReference type="SAM" id="MobiDB-lite"/>
    </source>
</evidence>
<feature type="region of interest" description="Disordered" evidence="13">
    <location>
        <begin position="733"/>
        <end position="777"/>
    </location>
</feature>
<feature type="compositionally biased region" description="Polar residues" evidence="13">
    <location>
        <begin position="358"/>
        <end position="384"/>
    </location>
</feature>
<evidence type="ECO:0000256" key="1">
    <source>
        <dbReference type="ARBA" id="ARBA00001633"/>
    </source>
</evidence>
<keyword evidence="7" id="KW-0822">Tryptophan biosynthesis</keyword>
<comment type="pathway">
    <text evidence="2">Amino-acid biosynthesis; L-tryptophan biosynthesis; L-tryptophan from chorismate: step 4/5.</text>
</comment>
<dbReference type="Proteomes" id="UP001175353">
    <property type="component" value="Unassembled WGS sequence"/>
</dbReference>
<dbReference type="PANTHER" id="PTHR12132:SF1">
    <property type="entry name" value="DNA REPAIR PROTEIN RAD52 HOMOLOG"/>
    <property type="match status" value="1"/>
</dbReference>